<proteinExistence type="predicted"/>
<sequence>MDLSCLTTAVACWRLLPEPLASAWYLSRLPSSSKSLDESVMIITHRPEGSHRWLGTMGHISVFEEVSSPLADEFPLPR</sequence>
<reference evidence="1" key="1">
    <citation type="journal article" date="2021" name="bioRxiv">
        <title>Whole Genome Assembly and Annotation of Northern Wild Rice, Zizania palustris L., Supports a Whole Genome Duplication in the Zizania Genus.</title>
        <authorList>
            <person name="Haas M."/>
            <person name="Kono T."/>
            <person name="Macchietto M."/>
            <person name="Millas R."/>
            <person name="McGilp L."/>
            <person name="Shao M."/>
            <person name="Duquette J."/>
            <person name="Hirsch C.N."/>
            <person name="Kimball J."/>
        </authorList>
    </citation>
    <scope>NUCLEOTIDE SEQUENCE</scope>
    <source>
        <tissue evidence="1">Fresh leaf tissue</tissue>
    </source>
</reference>
<evidence type="ECO:0000313" key="1">
    <source>
        <dbReference type="EMBL" id="KAG8051314.1"/>
    </source>
</evidence>
<comment type="caution">
    <text evidence="1">The sequence shown here is derived from an EMBL/GenBank/DDBJ whole genome shotgun (WGS) entry which is preliminary data.</text>
</comment>
<dbReference type="EMBL" id="JAAALK010000289">
    <property type="protein sequence ID" value="KAG8051314.1"/>
    <property type="molecule type" value="Genomic_DNA"/>
</dbReference>
<keyword evidence="2" id="KW-1185">Reference proteome</keyword>
<accession>A0A8J5RQS7</accession>
<reference evidence="1" key="2">
    <citation type="submission" date="2021-02" db="EMBL/GenBank/DDBJ databases">
        <authorList>
            <person name="Kimball J.A."/>
            <person name="Haas M.W."/>
            <person name="Macchietto M."/>
            <person name="Kono T."/>
            <person name="Duquette J."/>
            <person name="Shao M."/>
        </authorList>
    </citation>
    <scope>NUCLEOTIDE SEQUENCE</scope>
    <source>
        <tissue evidence="1">Fresh leaf tissue</tissue>
    </source>
</reference>
<name>A0A8J5RQS7_ZIZPA</name>
<protein>
    <submittedName>
        <fullName evidence="1">Uncharacterized protein</fullName>
    </submittedName>
</protein>
<dbReference type="Proteomes" id="UP000729402">
    <property type="component" value="Unassembled WGS sequence"/>
</dbReference>
<organism evidence="1 2">
    <name type="scientific">Zizania palustris</name>
    <name type="common">Northern wild rice</name>
    <dbReference type="NCBI Taxonomy" id="103762"/>
    <lineage>
        <taxon>Eukaryota</taxon>
        <taxon>Viridiplantae</taxon>
        <taxon>Streptophyta</taxon>
        <taxon>Embryophyta</taxon>
        <taxon>Tracheophyta</taxon>
        <taxon>Spermatophyta</taxon>
        <taxon>Magnoliopsida</taxon>
        <taxon>Liliopsida</taxon>
        <taxon>Poales</taxon>
        <taxon>Poaceae</taxon>
        <taxon>BOP clade</taxon>
        <taxon>Oryzoideae</taxon>
        <taxon>Oryzeae</taxon>
        <taxon>Zizaniinae</taxon>
        <taxon>Zizania</taxon>
    </lineage>
</organism>
<gene>
    <name evidence="1" type="ORF">GUJ93_ZPchr0009g1497</name>
</gene>
<dbReference type="AlphaFoldDB" id="A0A8J5RQS7"/>
<evidence type="ECO:0000313" key="2">
    <source>
        <dbReference type="Proteomes" id="UP000729402"/>
    </source>
</evidence>